<organism evidence="1 2">
    <name type="scientific">Acinetobacter faecalis</name>
    <dbReference type="NCBI Taxonomy" id="2665161"/>
    <lineage>
        <taxon>Bacteria</taxon>
        <taxon>Pseudomonadati</taxon>
        <taxon>Pseudomonadota</taxon>
        <taxon>Gammaproteobacteria</taxon>
        <taxon>Moraxellales</taxon>
        <taxon>Moraxellaceae</taxon>
        <taxon>Acinetobacter</taxon>
    </lineage>
</organism>
<accession>A0A6L6GCY8</accession>
<comment type="caution">
    <text evidence="1">The sequence shown here is derived from an EMBL/GenBank/DDBJ whole genome shotgun (WGS) entry which is preliminary data.</text>
</comment>
<evidence type="ECO:0000313" key="1">
    <source>
        <dbReference type="EMBL" id="MTD10460.1"/>
    </source>
</evidence>
<gene>
    <name evidence="1" type="ORF">GIX10_03210</name>
</gene>
<name>A0A6L6GCY8_9GAMM</name>
<sequence>MWSHYADSYKGIVIGIDTKLAGLDDSKNFVIPSSRGEVIYLNTPPRQSHSIDAETLMYIGDCSIFNWNNFEEFLKHAFLYKSLCWSYEEEVRIVKNISVAPFGYHFSRITDAVIDNQSWKRVQLPTRPIYTLELPKESFVEVYVGKNAYIDQKRKQELNGIVVNHQVDNFEKLKEICSGRNIPLNVVVSVDLESWSLKSKQIDLSGN</sequence>
<dbReference type="Pfam" id="PF11185">
    <property type="entry name" value="DUF2971"/>
    <property type="match status" value="1"/>
</dbReference>
<dbReference type="Proteomes" id="UP000473854">
    <property type="component" value="Unassembled WGS sequence"/>
</dbReference>
<protein>
    <submittedName>
        <fullName evidence="1">DUF2971 domain-containing protein</fullName>
    </submittedName>
</protein>
<dbReference type="EMBL" id="WLYL01000006">
    <property type="protein sequence ID" value="MTD10460.1"/>
    <property type="molecule type" value="Genomic_DNA"/>
</dbReference>
<proteinExistence type="predicted"/>
<evidence type="ECO:0000313" key="2">
    <source>
        <dbReference type="Proteomes" id="UP000473854"/>
    </source>
</evidence>
<dbReference type="AlphaFoldDB" id="A0A6L6GCY8"/>
<dbReference type="RefSeq" id="WP_154772145.1">
    <property type="nucleotide sequence ID" value="NZ_WLYL01000006.1"/>
</dbReference>
<dbReference type="InterPro" id="IPR021352">
    <property type="entry name" value="DUF2971"/>
</dbReference>
<reference evidence="1 2" key="1">
    <citation type="submission" date="2019-11" db="EMBL/GenBank/DDBJ databases">
        <authorList>
            <person name="An D."/>
        </authorList>
    </citation>
    <scope>NUCLEOTIDE SEQUENCE [LARGE SCALE GENOMIC DNA]</scope>
    <source>
        <strain evidence="1 2">YIM 103518</strain>
    </source>
</reference>